<dbReference type="Proteomes" id="UP000011607">
    <property type="component" value="Unassembled WGS sequence"/>
</dbReference>
<protein>
    <submittedName>
        <fullName evidence="1">Uncharacterized protein</fullName>
    </submittedName>
</protein>
<evidence type="ECO:0000313" key="2">
    <source>
        <dbReference type="Proteomes" id="UP000011607"/>
    </source>
</evidence>
<organism evidence="1 2">
    <name type="scientific">Halobiforma nitratireducens JCM 10879</name>
    <dbReference type="NCBI Taxonomy" id="1227454"/>
    <lineage>
        <taxon>Archaea</taxon>
        <taxon>Methanobacteriati</taxon>
        <taxon>Methanobacteriota</taxon>
        <taxon>Stenosarchaea group</taxon>
        <taxon>Halobacteria</taxon>
        <taxon>Halobacteriales</taxon>
        <taxon>Natrialbaceae</taxon>
        <taxon>Halobiforma</taxon>
    </lineage>
</organism>
<proteinExistence type="predicted"/>
<reference evidence="1 2" key="1">
    <citation type="journal article" date="2014" name="PLoS Genet.">
        <title>Phylogenetically driven sequencing of extremely halophilic archaea reveals strategies for static and dynamic osmo-response.</title>
        <authorList>
            <person name="Becker E.A."/>
            <person name="Seitzer P.M."/>
            <person name="Tritt A."/>
            <person name="Larsen D."/>
            <person name="Krusor M."/>
            <person name="Yao A.I."/>
            <person name="Wu D."/>
            <person name="Madern D."/>
            <person name="Eisen J.A."/>
            <person name="Darling A.E."/>
            <person name="Facciotti M.T."/>
        </authorList>
    </citation>
    <scope>NUCLEOTIDE SEQUENCE [LARGE SCALE GENOMIC DNA]</scope>
    <source>
        <strain evidence="1 2">JCM 10879</strain>
    </source>
</reference>
<sequence>MSSVGRVKELFLTFDGRDGFDGRTGGTAVSTEIPTTMLAAAGRCRSNVDAKRCPSNAVAGRTQRVALENGERERRRERE</sequence>
<dbReference type="AlphaFoldDB" id="M0M007"/>
<dbReference type="EMBL" id="AOMA01000087">
    <property type="protein sequence ID" value="EMA39142.1"/>
    <property type="molecule type" value="Genomic_DNA"/>
</dbReference>
<accession>M0M007</accession>
<name>M0M007_9EURY</name>
<comment type="caution">
    <text evidence="1">The sequence shown here is derived from an EMBL/GenBank/DDBJ whole genome shotgun (WGS) entry which is preliminary data.</text>
</comment>
<dbReference type="RefSeq" id="WP_006672713.1">
    <property type="nucleotide sequence ID" value="NZ_AOMA01000087.1"/>
</dbReference>
<evidence type="ECO:0000313" key="1">
    <source>
        <dbReference type="EMBL" id="EMA39142.1"/>
    </source>
</evidence>
<keyword evidence="2" id="KW-1185">Reference proteome</keyword>
<gene>
    <name evidence="1" type="ORF">C446_08958</name>
</gene>